<evidence type="ECO:0000256" key="3">
    <source>
        <dbReference type="ARBA" id="ARBA00023134"/>
    </source>
</evidence>
<dbReference type="Pfam" id="PF00009">
    <property type="entry name" value="GTP_EFTU"/>
    <property type="match status" value="1"/>
</dbReference>
<keyword evidence="3" id="KW-0342">GTP-binding</keyword>
<dbReference type="Gene3D" id="3.40.50.300">
    <property type="entry name" value="P-loop containing nucleotide triphosphate hydrolases"/>
    <property type="match status" value="1"/>
</dbReference>
<dbReference type="EMBL" id="JABVED010000001">
    <property type="protein sequence ID" value="MBC6446017.1"/>
    <property type="molecule type" value="Genomic_DNA"/>
</dbReference>
<evidence type="ECO:0000259" key="4">
    <source>
        <dbReference type="PROSITE" id="PS51722"/>
    </source>
</evidence>
<dbReference type="InterPro" id="IPR000795">
    <property type="entry name" value="T_Tr_GTP-bd_dom"/>
</dbReference>
<dbReference type="InterPro" id="IPR041095">
    <property type="entry name" value="EFG_II"/>
</dbReference>
<dbReference type="SUPFAM" id="SSF52540">
    <property type="entry name" value="P-loop containing nucleoside triphosphate hydrolases"/>
    <property type="match status" value="1"/>
</dbReference>
<keyword evidence="2" id="KW-0648">Protein biosynthesis</keyword>
<dbReference type="Gene3D" id="3.30.230.10">
    <property type="match status" value="1"/>
</dbReference>
<dbReference type="PANTHER" id="PTHR43261">
    <property type="entry name" value="TRANSLATION ELONGATION FACTOR G-RELATED"/>
    <property type="match status" value="1"/>
</dbReference>
<dbReference type="PROSITE" id="PS00301">
    <property type="entry name" value="G_TR_1"/>
    <property type="match status" value="1"/>
</dbReference>
<dbReference type="SUPFAM" id="SSF54980">
    <property type="entry name" value="EF-G C-terminal domain-like"/>
    <property type="match status" value="2"/>
</dbReference>
<keyword evidence="6" id="KW-1185">Reference proteome</keyword>
<dbReference type="PRINTS" id="PR00315">
    <property type="entry name" value="ELONGATNFCT"/>
</dbReference>
<dbReference type="InterPro" id="IPR014721">
    <property type="entry name" value="Ribsml_uS5_D2-typ_fold_subgr"/>
</dbReference>
<dbReference type="InterPro" id="IPR009000">
    <property type="entry name" value="Transl_B-barrel_sf"/>
</dbReference>
<dbReference type="Pfam" id="PF14492">
    <property type="entry name" value="EFG_III"/>
    <property type="match status" value="1"/>
</dbReference>
<dbReference type="SMART" id="SM00889">
    <property type="entry name" value="EFG_IV"/>
    <property type="match status" value="1"/>
</dbReference>
<dbReference type="PANTHER" id="PTHR43261:SF1">
    <property type="entry name" value="RIBOSOME-RELEASING FACTOR 2, MITOCHONDRIAL"/>
    <property type="match status" value="1"/>
</dbReference>
<dbReference type="InterPro" id="IPR035647">
    <property type="entry name" value="EFG_III/V"/>
</dbReference>
<dbReference type="InterPro" id="IPR027417">
    <property type="entry name" value="P-loop_NTPase"/>
</dbReference>
<evidence type="ECO:0000313" key="5">
    <source>
        <dbReference type="EMBL" id="MBC6446017.1"/>
    </source>
</evidence>
<accession>A0ABR7L0X1</accession>
<dbReference type="Proteomes" id="UP000734823">
    <property type="component" value="Unassembled WGS sequence"/>
</dbReference>
<dbReference type="InterPro" id="IPR000640">
    <property type="entry name" value="EFG_V-like"/>
</dbReference>
<dbReference type="RefSeq" id="WP_187218066.1">
    <property type="nucleotide sequence ID" value="NZ_JABVED010000001.1"/>
</dbReference>
<feature type="domain" description="Tr-type G" evidence="4">
    <location>
        <begin position="1"/>
        <end position="245"/>
    </location>
</feature>
<dbReference type="CDD" id="cd01514">
    <property type="entry name" value="Elongation_Factor_C"/>
    <property type="match status" value="1"/>
</dbReference>
<evidence type="ECO:0000256" key="1">
    <source>
        <dbReference type="ARBA" id="ARBA00022741"/>
    </source>
</evidence>
<dbReference type="Pfam" id="PF00679">
    <property type="entry name" value="EFG_C"/>
    <property type="match status" value="1"/>
</dbReference>
<dbReference type="InterPro" id="IPR005517">
    <property type="entry name" value="Transl_elong_EFG/EF2_IV"/>
</dbReference>
<reference evidence="5 6" key="1">
    <citation type="submission" date="2020-06" db="EMBL/GenBank/DDBJ databases">
        <title>Actinokineospora xiongansis sp. nov., isolated from soil of Baiyangdian.</title>
        <authorList>
            <person name="Zhang X."/>
        </authorList>
    </citation>
    <scope>NUCLEOTIDE SEQUENCE [LARGE SCALE GENOMIC DNA]</scope>
    <source>
        <strain evidence="5 6">HBU206404</strain>
    </source>
</reference>
<keyword evidence="1" id="KW-0547">Nucleotide-binding</keyword>
<protein>
    <submittedName>
        <fullName evidence="5">TetM/TetW/TetO/TetS family tetracycline resistance ribosomal protection protein</fullName>
    </submittedName>
</protein>
<dbReference type="Gene3D" id="2.40.30.10">
    <property type="entry name" value="Translation factors"/>
    <property type="match status" value="1"/>
</dbReference>
<dbReference type="InterPro" id="IPR031157">
    <property type="entry name" value="G_TR_CS"/>
</dbReference>
<sequence length="655" mass="71227">MTFVNLGILAHVDAGKTSLTERLLFNAGLIDHVGSVDRGDTTTDSMELERRRGITIQSAVVALHIGDTQVNLIDTPGHSDFAGEVERALRVLDGAVLVISAVEGIQARTRIIMRLLKSLGIPVLLFVNKIDRMGARYEDLLKSINDTLAPGCVPMTEVTDIGTRGARAIPLPLERMTEVLAERSDTFLSAFVDDAVELSDELRYAELARQARAGWVHPVYFGSAITGEGVEHLARGIVDLLPSASAGAADDPPRATIFKIERGRAGEKICYARVHSGTIRARERIPFYRSSLHDGVQELTGRPSAVRVYRDGAGVCDDNAPAGSIAKLWGLAEARIGDQLGSSDDLPGGGLIAPPTLETVISPESHQDRTRLFTALGRLAEQDPLINIHQDKDTGVLRVRLYGEVQMEVIADTLREQFDLAVTFEEARTIYVERPTGVGEALEEINFEGLNFFWATVGLRIEPAPPGTGITFGLDVELGGLPLAFHKAIEETTRETLRRGPHGWEVIDVAVTLFRTGYASPISAAGDFRNATPLVVAKALTMAGTRVHEPVHRLVMEVPEDCVSAVMQVLVPLRAVVEEQETREATIVVLRGRLPASGVVALTRRVPELTRGEGVVVTEFDSYRPYPGTPPVNPRAGANPYDREQYMLHTLGRVP</sequence>
<dbReference type="SUPFAM" id="SSF54211">
    <property type="entry name" value="Ribosomal protein S5 domain 2-like"/>
    <property type="match status" value="1"/>
</dbReference>
<name>A0ABR7L0X1_9PSEU</name>
<dbReference type="Gene3D" id="3.30.70.240">
    <property type="match status" value="1"/>
</dbReference>
<dbReference type="PROSITE" id="PS51722">
    <property type="entry name" value="G_TR_2"/>
    <property type="match status" value="1"/>
</dbReference>
<evidence type="ECO:0000256" key="2">
    <source>
        <dbReference type="ARBA" id="ARBA00022917"/>
    </source>
</evidence>
<dbReference type="Gene3D" id="3.30.70.870">
    <property type="entry name" value="Elongation Factor G (Translational Gtpase), domain 3"/>
    <property type="match status" value="1"/>
</dbReference>
<dbReference type="PRINTS" id="PR01037">
    <property type="entry name" value="TCRTETOQM"/>
</dbReference>
<dbReference type="InterPro" id="IPR020568">
    <property type="entry name" value="Ribosomal_Su5_D2-typ_SF"/>
</dbReference>
<proteinExistence type="predicted"/>
<evidence type="ECO:0000313" key="6">
    <source>
        <dbReference type="Proteomes" id="UP000734823"/>
    </source>
</evidence>
<gene>
    <name evidence="5" type="ORF">GPZ80_02370</name>
</gene>
<dbReference type="SUPFAM" id="SSF50447">
    <property type="entry name" value="Translation proteins"/>
    <property type="match status" value="1"/>
</dbReference>
<organism evidence="5 6">
    <name type="scientific">Actinokineospora xionganensis</name>
    <dbReference type="NCBI Taxonomy" id="2684470"/>
    <lineage>
        <taxon>Bacteria</taxon>
        <taxon>Bacillati</taxon>
        <taxon>Actinomycetota</taxon>
        <taxon>Actinomycetes</taxon>
        <taxon>Pseudonocardiales</taxon>
        <taxon>Pseudonocardiaceae</taxon>
        <taxon>Actinokineospora</taxon>
    </lineage>
</organism>
<comment type="caution">
    <text evidence="5">The sequence shown here is derived from an EMBL/GenBank/DDBJ whole genome shotgun (WGS) entry which is preliminary data.</text>
</comment>
<dbReference type="Pfam" id="PF03764">
    <property type="entry name" value="EFG_IV"/>
    <property type="match status" value="1"/>
</dbReference>
<dbReference type="InterPro" id="IPR005225">
    <property type="entry name" value="Small_GTP-bd"/>
</dbReference>
<dbReference type="NCBIfam" id="TIGR00231">
    <property type="entry name" value="small_GTP"/>
    <property type="match status" value="1"/>
</dbReference>